<dbReference type="PANTHER" id="PTHR35851">
    <property type="entry name" value="CELL DIVISION PROTEIN FTSQ"/>
    <property type="match status" value="1"/>
</dbReference>
<proteinExistence type="inferred from homology"/>
<dbReference type="EMBL" id="JACHNZ010000013">
    <property type="protein sequence ID" value="MBB4631829.1"/>
    <property type="molecule type" value="Genomic_DNA"/>
</dbReference>
<protein>
    <recommendedName>
        <fullName evidence="9">Cell division protein FtsQ</fullName>
    </recommendedName>
</protein>
<dbReference type="AlphaFoldDB" id="A0A7W7B0W5"/>
<feature type="region of interest" description="Disordered" evidence="10">
    <location>
        <begin position="273"/>
        <end position="292"/>
    </location>
</feature>
<keyword evidence="8 9" id="KW-0131">Cell cycle</keyword>
<dbReference type="GO" id="GO:0043093">
    <property type="term" value="P:FtsZ-dependent cytokinesis"/>
    <property type="evidence" value="ECO:0007669"/>
    <property type="project" value="UniProtKB-UniRule"/>
</dbReference>
<keyword evidence="3 9" id="KW-0997">Cell inner membrane</keyword>
<accession>A0A7W7B0W5</accession>
<evidence type="ECO:0000313" key="12">
    <source>
        <dbReference type="EMBL" id="MBB4631829.1"/>
    </source>
</evidence>
<keyword evidence="5 9" id="KW-0812">Transmembrane</keyword>
<dbReference type="Pfam" id="PF08478">
    <property type="entry name" value="POTRA_1"/>
    <property type="match status" value="1"/>
</dbReference>
<evidence type="ECO:0000256" key="3">
    <source>
        <dbReference type="ARBA" id="ARBA00022519"/>
    </source>
</evidence>
<dbReference type="InterPro" id="IPR026579">
    <property type="entry name" value="FtsQ"/>
</dbReference>
<evidence type="ECO:0000256" key="1">
    <source>
        <dbReference type="ARBA" id="ARBA00004370"/>
    </source>
</evidence>
<dbReference type="InterPro" id="IPR005548">
    <property type="entry name" value="Cell_div_FtsQ/DivIB_C"/>
</dbReference>
<dbReference type="Pfam" id="PF03799">
    <property type="entry name" value="FtsQ_DivIB_C"/>
    <property type="match status" value="1"/>
</dbReference>
<feature type="transmembrane region" description="Helical" evidence="9">
    <location>
        <begin position="35"/>
        <end position="55"/>
    </location>
</feature>
<dbReference type="Gene3D" id="3.10.20.310">
    <property type="entry name" value="membrane protein fhac"/>
    <property type="match status" value="1"/>
</dbReference>
<keyword evidence="2 9" id="KW-1003">Cell membrane</keyword>
<dbReference type="PANTHER" id="PTHR35851:SF1">
    <property type="entry name" value="CELL DIVISION PROTEIN FTSQ"/>
    <property type="match status" value="1"/>
</dbReference>
<dbReference type="HAMAP" id="MF_00911">
    <property type="entry name" value="FtsQ_subfam"/>
    <property type="match status" value="1"/>
</dbReference>
<evidence type="ECO:0000256" key="6">
    <source>
        <dbReference type="ARBA" id="ARBA00022989"/>
    </source>
</evidence>
<name>A0A7W7B0W5_9SPHN</name>
<evidence type="ECO:0000256" key="7">
    <source>
        <dbReference type="ARBA" id="ARBA00023136"/>
    </source>
</evidence>
<comment type="subcellular location">
    <subcellularLocation>
        <location evidence="9">Cell inner membrane</location>
        <topology evidence="9">Single-pass type II membrane protein</topology>
    </subcellularLocation>
    <subcellularLocation>
        <location evidence="1">Membrane</location>
    </subcellularLocation>
    <text evidence="9">Localizes to the division septum.</text>
</comment>
<evidence type="ECO:0000256" key="2">
    <source>
        <dbReference type="ARBA" id="ARBA00022475"/>
    </source>
</evidence>
<keyword evidence="13" id="KW-1185">Reference proteome</keyword>
<comment type="caution">
    <text evidence="12">The sequence shown here is derived from an EMBL/GenBank/DDBJ whole genome shotgun (WGS) entry which is preliminary data.</text>
</comment>
<comment type="similarity">
    <text evidence="9">Belongs to the FtsQ/DivIB family. FtsQ subfamily.</text>
</comment>
<keyword evidence="7 9" id="KW-0472">Membrane</keyword>
<dbReference type="Proteomes" id="UP000566324">
    <property type="component" value="Unassembled WGS sequence"/>
</dbReference>
<dbReference type="GO" id="GO:0005886">
    <property type="term" value="C:plasma membrane"/>
    <property type="evidence" value="ECO:0007669"/>
    <property type="project" value="UniProtKB-SubCell"/>
</dbReference>
<gene>
    <name evidence="9" type="primary">ftsQ</name>
    <name evidence="12" type="ORF">GGQ98_001445</name>
</gene>
<evidence type="ECO:0000256" key="5">
    <source>
        <dbReference type="ARBA" id="ARBA00022692"/>
    </source>
</evidence>
<evidence type="ECO:0000256" key="8">
    <source>
        <dbReference type="ARBA" id="ARBA00023306"/>
    </source>
</evidence>
<dbReference type="GO" id="GO:0090529">
    <property type="term" value="P:cell septum assembly"/>
    <property type="evidence" value="ECO:0007669"/>
    <property type="project" value="InterPro"/>
</dbReference>
<feature type="region of interest" description="Disordered" evidence="10">
    <location>
        <begin position="1"/>
        <end position="32"/>
    </location>
</feature>
<feature type="domain" description="POTRA" evidence="11">
    <location>
        <begin position="74"/>
        <end position="142"/>
    </location>
</feature>
<keyword evidence="6 9" id="KW-1133">Transmembrane helix</keyword>
<dbReference type="RefSeq" id="WP_184067223.1">
    <property type="nucleotide sequence ID" value="NZ_JACHNZ010000013.1"/>
</dbReference>
<keyword evidence="4 9" id="KW-0132">Cell division</keyword>
<feature type="compositionally biased region" description="Polar residues" evidence="10">
    <location>
        <begin position="282"/>
        <end position="292"/>
    </location>
</feature>
<evidence type="ECO:0000256" key="9">
    <source>
        <dbReference type="HAMAP-Rule" id="MF_00911"/>
    </source>
</evidence>
<dbReference type="InterPro" id="IPR013685">
    <property type="entry name" value="POTRA_FtsQ_type"/>
</dbReference>
<evidence type="ECO:0000259" key="11">
    <source>
        <dbReference type="PROSITE" id="PS51779"/>
    </source>
</evidence>
<sequence>MSERITLKRGKRPPPQRARPSAPRARVKGPNSGRLMAPAVSLGAAGIALFAAWLYQLPDKLWMATAVGVAEAGFAVKSVEVTGLKTMSRLPVYTAALDGASDSMLLVDLDDVRDRLLMLPWVKDASVGRRLPDTLSIEITERKPYAIWQYRGAHRLVDMDGAVLPSDDITRYAKLPIVVGKGANTEAANLIALLHDYPAAAKHVAGAVWIGERRWDLKLKSGETLALPDDYAEAKNALGNFVRIDRDSGLVDKGFTRFDMRLADRLTVRISQNDKKPPVARQDTQASGGTEI</sequence>
<comment type="function">
    <text evidence="9">Essential cell division protein.</text>
</comment>
<evidence type="ECO:0000313" key="13">
    <source>
        <dbReference type="Proteomes" id="UP000566324"/>
    </source>
</evidence>
<organism evidence="12 13">
    <name type="scientific">Sphingosinicella soli</name>
    <dbReference type="NCBI Taxonomy" id="333708"/>
    <lineage>
        <taxon>Bacteria</taxon>
        <taxon>Pseudomonadati</taxon>
        <taxon>Pseudomonadota</taxon>
        <taxon>Alphaproteobacteria</taxon>
        <taxon>Sphingomonadales</taxon>
        <taxon>Sphingosinicellaceae</taxon>
        <taxon>Sphingosinicella</taxon>
    </lineage>
</organism>
<evidence type="ECO:0000256" key="10">
    <source>
        <dbReference type="SAM" id="MobiDB-lite"/>
    </source>
</evidence>
<evidence type="ECO:0000256" key="4">
    <source>
        <dbReference type="ARBA" id="ARBA00022618"/>
    </source>
</evidence>
<dbReference type="GO" id="GO:0032153">
    <property type="term" value="C:cell division site"/>
    <property type="evidence" value="ECO:0007669"/>
    <property type="project" value="UniProtKB-UniRule"/>
</dbReference>
<dbReference type="InterPro" id="IPR034746">
    <property type="entry name" value="POTRA"/>
</dbReference>
<reference evidence="12 13" key="1">
    <citation type="submission" date="2020-08" db="EMBL/GenBank/DDBJ databases">
        <title>Genomic Encyclopedia of Type Strains, Phase IV (KMG-IV): sequencing the most valuable type-strain genomes for metagenomic binning, comparative biology and taxonomic classification.</title>
        <authorList>
            <person name="Goeker M."/>
        </authorList>
    </citation>
    <scope>NUCLEOTIDE SEQUENCE [LARGE SCALE GENOMIC DNA]</scope>
    <source>
        <strain evidence="12 13">DSM 17328</strain>
    </source>
</reference>
<dbReference type="PROSITE" id="PS51779">
    <property type="entry name" value="POTRA"/>
    <property type="match status" value="1"/>
</dbReference>